<dbReference type="PANTHER" id="PTHR42765">
    <property type="entry name" value="SOLEUCYL-TRNA SYNTHETASE"/>
    <property type="match status" value="1"/>
</dbReference>
<dbReference type="InterPro" id="IPR009080">
    <property type="entry name" value="tRNAsynth_Ia_anticodon-bd"/>
</dbReference>
<evidence type="ECO:0000256" key="7">
    <source>
        <dbReference type="ARBA" id="ARBA00023146"/>
    </source>
</evidence>
<dbReference type="SUPFAM" id="SSF52374">
    <property type="entry name" value="Nucleotidylyl transferase"/>
    <property type="match status" value="1"/>
</dbReference>
<dbReference type="Proteomes" id="UP000288758">
    <property type="component" value="Chromosome"/>
</dbReference>
<keyword evidence="10" id="KW-0862">Zinc</keyword>
<dbReference type="NCBIfam" id="TIGR00392">
    <property type="entry name" value="ileS"/>
    <property type="match status" value="1"/>
</dbReference>
<feature type="binding site" evidence="10">
    <location>
        <position position="598"/>
    </location>
    <ligand>
        <name>L-isoleucyl-5'-AMP</name>
        <dbReference type="ChEBI" id="CHEBI:178002"/>
    </ligand>
</feature>
<comment type="cofactor">
    <cofactor evidence="10">
        <name>Zn(2+)</name>
        <dbReference type="ChEBI" id="CHEBI:29105"/>
    </cofactor>
    <text evidence="10">Binds 1 zinc ion per subunit.</text>
</comment>
<dbReference type="InterPro" id="IPR013155">
    <property type="entry name" value="M/V/L/I-tRNA-synth_anticd-bd"/>
</dbReference>
<feature type="binding site" evidence="10">
    <location>
        <position position="942"/>
    </location>
    <ligand>
        <name>Zn(2+)</name>
        <dbReference type="ChEBI" id="CHEBI:29105"/>
    </ligand>
</feature>
<evidence type="ECO:0000313" key="14">
    <source>
        <dbReference type="Proteomes" id="UP000288758"/>
    </source>
</evidence>
<dbReference type="InterPro" id="IPR001412">
    <property type="entry name" value="aa-tRNA-synth_I_CS"/>
</dbReference>
<comment type="subunit">
    <text evidence="10">Monomer.</text>
</comment>
<evidence type="ECO:0000256" key="5">
    <source>
        <dbReference type="ARBA" id="ARBA00022840"/>
    </source>
</evidence>
<reference evidence="13 14" key="1">
    <citation type="submission" date="2018-12" db="EMBL/GenBank/DDBJ databases">
        <title>Complete Genome Sequence of the Corallopyronin A producing Myxobacterium Corallococcus coralloides B035.</title>
        <authorList>
            <person name="Bouhired S.M."/>
            <person name="Rupp O."/>
            <person name="Blom J."/>
            <person name="Schaeberle T.F."/>
            <person name="Kehraus S."/>
            <person name="Schiefer A."/>
            <person name="Pfarr K."/>
            <person name="Goesmann A."/>
            <person name="Hoerauf A."/>
            <person name="Koenig G.M."/>
        </authorList>
    </citation>
    <scope>NUCLEOTIDE SEQUENCE [LARGE SCALE GENOMIC DNA]</scope>
    <source>
        <strain evidence="13 14">B035</strain>
    </source>
</reference>
<name>A0A410S3Q1_CORCK</name>
<dbReference type="GO" id="GO:0005829">
    <property type="term" value="C:cytosol"/>
    <property type="evidence" value="ECO:0007669"/>
    <property type="project" value="TreeGrafter"/>
</dbReference>
<dbReference type="CDD" id="cd07960">
    <property type="entry name" value="Anticodon_Ia_Ile_BEm"/>
    <property type="match status" value="1"/>
</dbReference>
<dbReference type="HAMAP" id="MF_02002">
    <property type="entry name" value="Ile_tRNA_synth_type1"/>
    <property type="match status" value="1"/>
</dbReference>
<dbReference type="InterPro" id="IPR033708">
    <property type="entry name" value="Anticodon_Ile_BEm"/>
</dbReference>
<protein>
    <recommendedName>
        <fullName evidence="10">Isoleucine--tRNA ligase</fullName>
        <ecNumber evidence="10">6.1.1.5</ecNumber>
    </recommendedName>
    <alternativeName>
        <fullName evidence="10">Isoleucyl-tRNA synthetase</fullName>
        <shortName evidence="10">IleRS</shortName>
    </alternativeName>
</protein>
<comment type="function">
    <text evidence="8 10">Catalyzes the attachment of isoleucine to tRNA(Ile). As IleRS can inadvertently accommodate and process structurally similar amino acids such as valine, to avoid such errors it has two additional distinct tRNA(Ile)-dependent editing activities. One activity is designated as 'pretransfer' editing and involves the hydrolysis of activated Val-AMP. The other activity is designated 'posttransfer' editing and involves deacylation of mischarged Val-tRNA(Ile).</text>
</comment>
<feature type="binding site" evidence="10">
    <location>
        <position position="959"/>
    </location>
    <ligand>
        <name>Zn(2+)</name>
        <dbReference type="ChEBI" id="CHEBI:29105"/>
    </ligand>
</feature>
<dbReference type="EC" id="6.1.1.5" evidence="10"/>
<dbReference type="AlphaFoldDB" id="A0A410S3Q1"/>
<dbReference type="InterPro" id="IPR002300">
    <property type="entry name" value="aa-tRNA-synth_Ia"/>
</dbReference>
<feature type="binding site" evidence="10">
    <location>
        <position position="956"/>
    </location>
    <ligand>
        <name>Zn(2+)</name>
        <dbReference type="ChEBI" id="CHEBI:29105"/>
    </ligand>
</feature>
<dbReference type="InterPro" id="IPR023585">
    <property type="entry name" value="Ile-tRNA-ligase_type1"/>
</dbReference>
<feature type="domain" description="Methionyl/Valyl/Leucyl/Isoleucyl-tRNA synthetase anticodon-binding" evidence="12">
    <location>
        <begin position="722"/>
        <end position="875"/>
    </location>
</feature>
<evidence type="ECO:0000256" key="3">
    <source>
        <dbReference type="ARBA" id="ARBA00022598"/>
    </source>
</evidence>
<dbReference type="Gene3D" id="1.10.730.20">
    <property type="match status" value="1"/>
</dbReference>
<dbReference type="EMBL" id="CP034669">
    <property type="protein sequence ID" value="QAT88784.1"/>
    <property type="molecule type" value="Genomic_DNA"/>
</dbReference>
<evidence type="ECO:0000313" key="13">
    <source>
        <dbReference type="EMBL" id="QAT88784.1"/>
    </source>
</evidence>
<dbReference type="SUPFAM" id="SSF50677">
    <property type="entry name" value="ValRS/IleRS/LeuRS editing domain"/>
    <property type="match status" value="1"/>
</dbReference>
<dbReference type="GO" id="GO:0000049">
    <property type="term" value="F:tRNA binding"/>
    <property type="evidence" value="ECO:0007669"/>
    <property type="project" value="InterPro"/>
</dbReference>
<keyword evidence="7 10" id="KW-0030">Aminoacyl-tRNA synthetase</keyword>
<keyword evidence="3 10" id="KW-0436">Ligase</keyword>
<dbReference type="InterPro" id="IPR050081">
    <property type="entry name" value="Ile-tRNA_ligase"/>
</dbReference>
<evidence type="ECO:0000256" key="4">
    <source>
        <dbReference type="ARBA" id="ARBA00022741"/>
    </source>
</evidence>
<evidence type="ECO:0000256" key="10">
    <source>
        <dbReference type="HAMAP-Rule" id="MF_02002"/>
    </source>
</evidence>
<feature type="binding site" evidence="10">
    <location>
        <position position="939"/>
    </location>
    <ligand>
        <name>Zn(2+)</name>
        <dbReference type="ChEBI" id="CHEBI:29105"/>
    </ligand>
</feature>
<keyword evidence="6 10" id="KW-0648">Protein biosynthesis</keyword>
<dbReference type="Pfam" id="PF00133">
    <property type="entry name" value="tRNA-synt_1"/>
    <property type="match status" value="1"/>
</dbReference>
<evidence type="ECO:0000256" key="9">
    <source>
        <dbReference type="ARBA" id="ARBA00048359"/>
    </source>
</evidence>
<keyword evidence="4 10" id="KW-0547">Nucleotide-binding</keyword>
<feature type="short sequence motif" description="'KMSKS' region" evidence="10">
    <location>
        <begin position="639"/>
        <end position="643"/>
    </location>
</feature>
<sequence length="964" mass="107482">MSDAPSRKDLDATVHLPRTEFPMKGNLGQLEPRLLAWWREQDVWTQLLAKNAGREPFVLADGPPYANGHLHAGHALNKVLKDIVVKFRNLSGRPCDFIPGWDTHGLPIEQAVEKRLKEQKLDKRTLSRDALLERCREYALEFVDIQRAEFQRLGVFGTWDAPYRTLDFSYEAQEVRELAAFARRGMLYRRKKPVAWCLQDQTALAEAEVEYAEHTSPSAYVAFDAGPALVEKLPQLKGQRVSFVIWTTTPWTLPANLAIAVNPSFEYVFYRLEDRVLCVAKDLLAKVLAEVKSDELAVKHVQLPTGEVSSPALVDPSRILAYATGEDLEHVTYQHPFLERQGRVVLGEHVTLDAGTGLVHTAPGHGQEDYEVGLKYGLDIYNPVRADGRYDDTVGEGLAGRRVFEANPVVLDLLVQRGALLNDKSDTVTHSYPHCWRCHQPVIQAATYQWFIPMDAPFHGTQTFRQVVLEQVEQVQWVPSWGQSRIRGMLEGRPDWCISRQRSWGVPIPIAYCDGCDDAVVSPEVMERVAAAVEKEGAGVWYRTPVKDFLGQDFTCPRCGKGEFHRETDILDVWFDSACMASAVLAKRQRLPADLFLEGSDQHRGWFHSSLLVSVGTRDVAPYKACLTHGFVVDGQGEKMSKSRGNTVAPDKVIQQYGAEVLRLWVAASDYRNDVRLSDAILKGLSEGYRKIRNTLRYALGNLHDFDPAKDAVVGDKLLPLDQWARGRLAQVAARVRQAYEDYEFHLVYATVVDFCANDLSAVYFDILKDRLYTAKQDGPARRGAQTVLHEVLTVLLPLLAPVMSFTAEEAWQHLPGERAKSVFLAGFAEVKATMPPELEARYAKLFAVRSAVQGVLEVARRDKRIGASLEARVVLSATGAVREMLEAHLAELPGLFIVSQVELADAPSDSAKALEVSQTFGDGASLAVEVLPALGTKCPRCWVYSEAVGQGGDVCRKCREALG</sequence>
<feature type="domain" description="Aminoacyl-tRNA synthetase class Ia" evidence="11">
    <location>
        <begin position="34"/>
        <end position="678"/>
    </location>
</feature>
<dbReference type="Gene3D" id="1.10.10.830">
    <property type="entry name" value="Ile-tRNA synthetase CP2 domain-like"/>
    <property type="match status" value="1"/>
</dbReference>
<proteinExistence type="inferred from homology"/>
<organism evidence="13 14">
    <name type="scientific">Corallococcus coralloides</name>
    <name type="common">Myxococcus coralloides</name>
    <dbReference type="NCBI Taxonomy" id="184914"/>
    <lineage>
        <taxon>Bacteria</taxon>
        <taxon>Pseudomonadati</taxon>
        <taxon>Myxococcota</taxon>
        <taxon>Myxococcia</taxon>
        <taxon>Myxococcales</taxon>
        <taxon>Cystobacterineae</taxon>
        <taxon>Myxococcaceae</taxon>
        <taxon>Corallococcus</taxon>
    </lineage>
</organism>
<dbReference type="GO" id="GO:0008270">
    <property type="term" value="F:zinc ion binding"/>
    <property type="evidence" value="ECO:0007669"/>
    <property type="project" value="UniProtKB-UniRule"/>
</dbReference>
<evidence type="ECO:0000256" key="8">
    <source>
        <dbReference type="ARBA" id="ARBA00025217"/>
    </source>
</evidence>
<evidence type="ECO:0000256" key="1">
    <source>
        <dbReference type="ARBA" id="ARBA00006887"/>
    </source>
</evidence>
<dbReference type="InterPro" id="IPR014729">
    <property type="entry name" value="Rossmann-like_a/b/a_fold"/>
</dbReference>
<comment type="similarity">
    <text evidence="1 10">Belongs to the class-I aminoacyl-tRNA synthetase family. IleS type 1 subfamily.</text>
</comment>
<dbReference type="Gene3D" id="3.40.50.620">
    <property type="entry name" value="HUPs"/>
    <property type="match status" value="2"/>
</dbReference>
<evidence type="ECO:0000256" key="6">
    <source>
        <dbReference type="ARBA" id="ARBA00022917"/>
    </source>
</evidence>
<keyword evidence="2 10" id="KW-0963">Cytoplasm</keyword>
<dbReference type="GO" id="GO:0005524">
    <property type="term" value="F:ATP binding"/>
    <property type="evidence" value="ECO:0007669"/>
    <property type="project" value="UniProtKB-UniRule"/>
</dbReference>
<dbReference type="PROSITE" id="PS00178">
    <property type="entry name" value="AA_TRNA_LIGASE_I"/>
    <property type="match status" value="1"/>
</dbReference>
<dbReference type="GO" id="GO:0004822">
    <property type="term" value="F:isoleucine-tRNA ligase activity"/>
    <property type="evidence" value="ECO:0007669"/>
    <property type="project" value="UniProtKB-UniRule"/>
</dbReference>
<dbReference type="Gene3D" id="3.90.740.10">
    <property type="entry name" value="Valyl/Leucyl/Isoleucyl-tRNA synthetase, editing domain"/>
    <property type="match status" value="1"/>
</dbReference>
<dbReference type="GO" id="GO:0002161">
    <property type="term" value="F:aminoacyl-tRNA deacylase activity"/>
    <property type="evidence" value="ECO:0007669"/>
    <property type="project" value="InterPro"/>
</dbReference>
<accession>A0A410S3Q1</accession>
<dbReference type="Pfam" id="PF08264">
    <property type="entry name" value="Anticodon_1"/>
    <property type="match status" value="1"/>
</dbReference>
<comment type="catalytic activity">
    <reaction evidence="9 10">
        <text>tRNA(Ile) + L-isoleucine + ATP = L-isoleucyl-tRNA(Ile) + AMP + diphosphate</text>
        <dbReference type="Rhea" id="RHEA:11060"/>
        <dbReference type="Rhea" id="RHEA-COMP:9666"/>
        <dbReference type="Rhea" id="RHEA-COMP:9695"/>
        <dbReference type="ChEBI" id="CHEBI:30616"/>
        <dbReference type="ChEBI" id="CHEBI:33019"/>
        <dbReference type="ChEBI" id="CHEBI:58045"/>
        <dbReference type="ChEBI" id="CHEBI:78442"/>
        <dbReference type="ChEBI" id="CHEBI:78528"/>
        <dbReference type="ChEBI" id="CHEBI:456215"/>
        <dbReference type="EC" id="6.1.1.5"/>
    </reaction>
</comment>
<gene>
    <name evidence="10 13" type="primary">ileS</name>
    <name evidence="13" type="ORF">EJ065_7259</name>
</gene>
<evidence type="ECO:0000259" key="11">
    <source>
        <dbReference type="Pfam" id="PF00133"/>
    </source>
</evidence>
<feature type="binding site" evidence="10">
    <location>
        <position position="642"/>
    </location>
    <ligand>
        <name>ATP</name>
        <dbReference type="ChEBI" id="CHEBI:30616"/>
    </ligand>
</feature>
<feature type="short sequence motif" description="'HIGH' region" evidence="10">
    <location>
        <begin position="64"/>
        <end position="74"/>
    </location>
</feature>
<dbReference type="InterPro" id="IPR009008">
    <property type="entry name" value="Val/Leu/Ile-tRNA-synth_edit"/>
</dbReference>
<evidence type="ECO:0000259" key="12">
    <source>
        <dbReference type="Pfam" id="PF08264"/>
    </source>
</evidence>
<dbReference type="PRINTS" id="PR00984">
    <property type="entry name" value="TRNASYNTHILE"/>
</dbReference>
<comment type="subcellular location">
    <subcellularLocation>
        <location evidence="10">Cytoplasm</location>
    </subcellularLocation>
</comment>
<dbReference type="InterPro" id="IPR002301">
    <property type="entry name" value="Ile-tRNA-ligase"/>
</dbReference>
<keyword evidence="10" id="KW-0479">Metal-binding</keyword>
<dbReference type="PANTHER" id="PTHR42765:SF1">
    <property type="entry name" value="ISOLEUCINE--TRNA LIGASE, MITOCHONDRIAL"/>
    <property type="match status" value="1"/>
</dbReference>
<dbReference type="GO" id="GO:0006428">
    <property type="term" value="P:isoleucyl-tRNA aminoacylation"/>
    <property type="evidence" value="ECO:0007669"/>
    <property type="project" value="UniProtKB-UniRule"/>
</dbReference>
<dbReference type="SUPFAM" id="SSF47323">
    <property type="entry name" value="Anticodon-binding domain of a subclass of class I aminoacyl-tRNA synthetases"/>
    <property type="match status" value="1"/>
</dbReference>
<comment type="domain">
    <text evidence="10">IleRS has two distinct active sites: one for aminoacylation and one for editing. The misactivated valine is translocated from the active site to the editing site, which sterically excludes the correctly activated isoleucine. The single editing site contains two valyl binding pockets, one specific for each substrate (Val-AMP or Val-tRNA(Ile)).</text>
</comment>
<evidence type="ECO:0000256" key="2">
    <source>
        <dbReference type="ARBA" id="ARBA00022490"/>
    </source>
</evidence>
<dbReference type="RefSeq" id="WP_128799870.1">
    <property type="nucleotide sequence ID" value="NZ_CP034669.1"/>
</dbReference>
<keyword evidence="5 10" id="KW-0067">ATP-binding</keyword>